<comment type="caution">
    <text evidence="2">The sequence shown here is derived from an EMBL/GenBank/DDBJ whole genome shotgun (WGS) entry which is preliminary data.</text>
</comment>
<dbReference type="AlphaFoldDB" id="A0A0F9X406"/>
<evidence type="ECO:0000256" key="1">
    <source>
        <dbReference type="SAM" id="MobiDB-lite"/>
    </source>
</evidence>
<proteinExistence type="predicted"/>
<accession>A0A0F9X406</accession>
<reference evidence="2" key="1">
    <citation type="journal article" date="2015" name="Nature">
        <title>Complex archaea that bridge the gap between prokaryotes and eukaryotes.</title>
        <authorList>
            <person name="Spang A."/>
            <person name="Saw J.H."/>
            <person name="Jorgensen S.L."/>
            <person name="Zaremba-Niedzwiedzka K."/>
            <person name="Martijn J."/>
            <person name="Lind A.E."/>
            <person name="van Eijk R."/>
            <person name="Schleper C."/>
            <person name="Guy L."/>
            <person name="Ettema T.J."/>
        </authorList>
    </citation>
    <scope>NUCLEOTIDE SEQUENCE</scope>
</reference>
<feature type="region of interest" description="Disordered" evidence="1">
    <location>
        <begin position="255"/>
        <end position="278"/>
    </location>
</feature>
<feature type="compositionally biased region" description="Basic and acidic residues" evidence="1">
    <location>
        <begin position="256"/>
        <end position="272"/>
    </location>
</feature>
<name>A0A0F9X406_9ZZZZ</name>
<protein>
    <submittedName>
        <fullName evidence="2">Uncharacterized protein</fullName>
    </submittedName>
</protein>
<sequence>MTSKSIYGVRMPGTMGDVIHQLDGLRPLIAQKAGKLIARAVARLATDYHDRAFIFGTNDSGDHFVNAQAEVQQRIREMAATNGRDPEIDTHFEVVICSAGHHAVMISFTEHEDWFTDLLSLPGAADFSYWDGAGRPAGVTSDEWANRRRTYQRILSRDPHGRPAGCGVTLVFQKPLSPRTLDEILREVPDIQTRARRMARQSLLAQWTGSLDPTKIDPVAYMEKMMNYASKLNTPEFAPVITQRAEVFAEQLPTLDEDRIQGRHTSPPEKQESFPIEL</sequence>
<organism evidence="2">
    <name type="scientific">marine sediment metagenome</name>
    <dbReference type="NCBI Taxonomy" id="412755"/>
    <lineage>
        <taxon>unclassified sequences</taxon>
        <taxon>metagenomes</taxon>
        <taxon>ecological metagenomes</taxon>
    </lineage>
</organism>
<evidence type="ECO:0000313" key="2">
    <source>
        <dbReference type="EMBL" id="KKN86233.1"/>
    </source>
</evidence>
<gene>
    <name evidence="2" type="ORF">LCGC14_0271020</name>
</gene>
<dbReference type="EMBL" id="LAZR01000150">
    <property type="protein sequence ID" value="KKN86233.1"/>
    <property type="molecule type" value="Genomic_DNA"/>
</dbReference>